<organism evidence="2 3">
    <name type="scientific">Thiothrix eikelboomii</name>
    <dbReference type="NCBI Taxonomy" id="92487"/>
    <lineage>
        <taxon>Bacteria</taxon>
        <taxon>Pseudomonadati</taxon>
        <taxon>Pseudomonadota</taxon>
        <taxon>Gammaproteobacteria</taxon>
        <taxon>Thiotrichales</taxon>
        <taxon>Thiotrichaceae</taxon>
        <taxon>Thiothrix</taxon>
    </lineage>
</organism>
<feature type="region of interest" description="Disordered" evidence="1">
    <location>
        <begin position="314"/>
        <end position="338"/>
    </location>
</feature>
<dbReference type="RefSeq" id="WP_078923458.1">
    <property type="nucleotide sequence ID" value="NZ_FUYB01000018.1"/>
</dbReference>
<dbReference type="OrthoDB" id="7000272at2"/>
<evidence type="ECO:0008006" key="4">
    <source>
        <dbReference type="Google" id="ProtNLM"/>
    </source>
</evidence>
<name>A0A1T4XHT9_9GAMM</name>
<evidence type="ECO:0000256" key="1">
    <source>
        <dbReference type="SAM" id="MobiDB-lite"/>
    </source>
</evidence>
<protein>
    <recommendedName>
        <fullName evidence="4">Thrombospondin type 3 repeat-containing protein</fullName>
    </recommendedName>
</protein>
<sequence>MQFFFRKSETSVCHSLRPLILALSLYFAIGIGGVAFAADIDNDGVIDSSDLDDDNDGILDVYECTGGAATVSGSSCRTQNGSSSGGTSSASSSFGISCSGAPATTDDIIRFTDVSSTSSFIGTINIEFQERVAGTYTPVSTITYPQFNGSGNGLYHWSIRNPSVNSLRLRFIATGSGTYSINYCIAGCIVCEDTDSDGIPNAEDLDSDNDGIPDNIEAQSTRGYIAPAGTVNSEGVDLNYVGGLTPMNKDGLDEPDYLDLDSDNDGLKDIVESGAGLTDANNDGRTDGAVGINGLDNTRDNGDSFVDVNGNYDNTQTDNFTDADGDVSTGGDVDYRDVPPVQRDYSDAPASYGDTNHVILNGLQLGSLLDADAGSLASSDAKGDDTNNTDDEDGVTSFPTLTSGASSYAVNATVTNTTGSAATLYGWIDMDGNGTFDNDEFTSVAVPNGTSGGTVTLNWASMPGLAAGTTFVCL</sequence>
<evidence type="ECO:0000313" key="2">
    <source>
        <dbReference type="EMBL" id="SKA89142.1"/>
    </source>
</evidence>
<feature type="region of interest" description="Disordered" evidence="1">
    <location>
        <begin position="376"/>
        <end position="395"/>
    </location>
</feature>
<gene>
    <name evidence="2" type="ORF">SAMN02745130_03005</name>
</gene>
<feature type="region of interest" description="Disordered" evidence="1">
    <location>
        <begin position="73"/>
        <end position="93"/>
    </location>
</feature>
<dbReference type="EMBL" id="FUYB01000018">
    <property type="protein sequence ID" value="SKA89142.1"/>
    <property type="molecule type" value="Genomic_DNA"/>
</dbReference>
<feature type="compositionally biased region" description="Low complexity" evidence="1">
    <location>
        <begin position="81"/>
        <end position="93"/>
    </location>
</feature>
<evidence type="ECO:0000313" key="3">
    <source>
        <dbReference type="Proteomes" id="UP000190460"/>
    </source>
</evidence>
<dbReference type="Proteomes" id="UP000190460">
    <property type="component" value="Unassembled WGS sequence"/>
</dbReference>
<dbReference type="AlphaFoldDB" id="A0A1T4XHT9"/>
<dbReference type="STRING" id="92487.SAMN02745130_03005"/>
<reference evidence="2 3" key="1">
    <citation type="submission" date="2017-02" db="EMBL/GenBank/DDBJ databases">
        <authorList>
            <person name="Peterson S.W."/>
        </authorList>
    </citation>
    <scope>NUCLEOTIDE SEQUENCE [LARGE SCALE GENOMIC DNA]</scope>
    <source>
        <strain evidence="2 3">ATCC 49788</strain>
    </source>
</reference>
<proteinExistence type="predicted"/>
<keyword evidence="3" id="KW-1185">Reference proteome</keyword>
<accession>A0A1T4XHT9</accession>